<sequence>MPSPFPPLGHCQIEGKSIEVCQDHPCNTDSVASPFKRGGEIPALEAEIQTGEIALVSCPKVNGRTHTFRKDQNAKTIPESTSKVKPKENNVKAVDKNLTENKEKHIVNSANEKNKTKRVGPEEFKLPKKFARVTKDLLPV</sequence>
<gene>
    <name evidence="2" type="ORF">TNCT_215151</name>
</gene>
<dbReference type="AlphaFoldDB" id="A0A8X6EXW1"/>
<organism evidence="2 3">
    <name type="scientific">Trichonephila clavata</name>
    <name type="common">Joro spider</name>
    <name type="synonym">Nephila clavata</name>
    <dbReference type="NCBI Taxonomy" id="2740835"/>
    <lineage>
        <taxon>Eukaryota</taxon>
        <taxon>Metazoa</taxon>
        <taxon>Ecdysozoa</taxon>
        <taxon>Arthropoda</taxon>
        <taxon>Chelicerata</taxon>
        <taxon>Arachnida</taxon>
        <taxon>Araneae</taxon>
        <taxon>Araneomorphae</taxon>
        <taxon>Entelegynae</taxon>
        <taxon>Araneoidea</taxon>
        <taxon>Nephilidae</taxon>
        <taxon>Trichonephila</taxon>
    </lineage>
</organism>
<evidence type="ECO:0000256" key="1">
    <source>
        <dbReference type="SAM" id="MobiDB-lite"/>
    </source>
</evidence>
<comment type="caution">
    <text evidence="2">The sequence shown here is derived from an EMBL/GenBank/DDBJ whole genome shotgun (WGS) entry which is preliminary data.</text>
</comment>
<feature type="region of interest" description="Disordered" evidence="1">
    <location>
        <begin position="101"/>
        <end position="121"/>
    </location>
</feature>
<dbReference type="Proteomes" id="UP000887116">
    <property type="component" value="Unassembled WGS sequence"/>
</dbReference>
<evidence type="ECO:0000313" key="3">
    <source>
        <dbReference type="Proteomes" id="UP000887116"/>
    </source>
</evidence>
<name>A0A8X6EXW1_TRICU</name>
<accession>A0A8X6EXW1</accession>
<reference evidence="2" key="1">
    <citation type="submission" date="2020-07" db="EMBL/GenBank/DDBJ databases">
        <title>Multicomponent nature underlies the extraordinary mechanical properties of spider dragline silk.</title>
        <authorList>
            <person name="Kono N."/>
            <person name="Nakamura H."/>
            <person name="Mori M."/>
            <person name="Yoshida Y."/>
            <person name="Ohtoshi R."/>
            <person name="Malay A.D."/>
            <person name="Moran D.A.P."/>
            <person name="Tomita M."/>
            <person name="Numata K."/>
            <person name="Arakawa K."/>
        </authorList>
    </citation>
    <scope>NUCLEOTIDE SEQUENCE</scope>
</reference>
<proteinExistence type="predicted"/>
<protein>
    <submittedName>
        <fullName evidence="2">Uncharacterized protein</fullName>
    </submittedName>
</protein>
<evidence type="ECO:0000313" key="2">
    <source>
        <dbReference type="EMBL" id="GFQ63794.1"/>
    </source>
</evidence>
<keyword evidence="3" id="KW-1185">Reference proteome</keyword>
<dbReference type="EMBL" id="BMAO01009958">
    <property type="protein sequence ID" value="GFQ63794.1"/>
    <property type="molecule type" value="Genomic_DNA"/>
</dbReference>